<feature type="region of interest" description="Disordered" evidence="1">
    <location>
        <begin position="161"/>
        <end position="206"/>
    </location>
</feature>
<dbReference type="RefSeq" id="XP_005737599.1">
    <property type="nucleotide sequence ID" value="XM_005737542.1"/>
</dbReference>
<organism evidence="2 3">
    <name type="scientific">Pundamilia nyererei</name>
    <dbReference type="NCBI Taxonomy" id="303518"/>
    <lineage>
        <taxon>Eukaryota</taxon>
        <taxon>Metazoa</taxon>
        <taxon>Chordata</taxon>
        <taxon>Craniata</taxon>
        <taxon>Vertebrata</taxon>
        <taxon>Euteleostomi</taxon>
        <taxon>Actinopterygii</taxon>
        <taxon>Neopterygii</taxon>
        <taxon>Teleostei</taxon>
        <taxon>Neoteleostei</taxon>
        <taxon>Acanthomorphata</taxon>
        <taxon>Ovalentaria</taxon>
        <taxon>Cichlomorphae</taxon>
        <taxon>Cichliformes</taxon>
        <taxon>Cichlidae</taxon>
        <taxon>African cichlids</taxon>
        <taxon>Pseudocrenilabrinae</taxon>
        <taxon>Haplochromini</taxon>
        <taxon>Pundamilia</taxon>
    </lineage>
</organism>
<evidence type="ECO:0000313" key="2">
    <source>
        <dbReference type="Proteomes" id="UP000695023"/>
    </source>
</evidence>
<accession>A0A9Y3VHE3</accession>
<reference evidence="3" key="1">
    <citation type="submission" date="2025-08" db="UniProtKB">
        <authorList>
            <consortium name="RefSeq"/>
        </authorList>
    </citation>
    <scope>IDENTIFICATION</scope>
</reference>
<feature type="region of interest" description="Disordered" evidence="1">
    <location>
        <begin position="541"/>
        <end position="587"/>
    </location>
</feature>
<feature type="compositionally biased region" description="Polar residues" evidence="1">
    <location>
        <begin position="602"/>
        <end position="615"/>
    </location>
</feature>
<sequence>MAAAVNTPPLAPEGPSGANPHVQVNADVANSAQQDPGLHSTSQDPGPSHPQHPVFPRPLFYVHAPPLPPFLQYQWPMPLPYNPFPGFLGMGYGMVMPPLPPPSYLESPAYIVPHPQVQPVDYRRLLHPQVHSHAPCGSFQNLNQTRRIRLPHTVRETVNSEVQTEPIHGGGGGYDEGCPILSSDSGRATASNSPSSLSSGSQKQGSAEVETYVLASTEAKEQVKGAGTNRVIQDCHMVHPTGTTVQSSRRATQEMQGCKDGTVQESSLIPPCRNAHCNMWSVSSQDSMGPVCSFSQKEDEVKERRVSVPDILSWGGDASQKTMTIAAETLLQNNLEIPCYENEVEHEKAFYQSPSKPKNYAVVVSSADDVDTEVISSSKDSEMIFKILKLPSLLEPFSLSTREADSVELLVRPCLSNGDEILQALNALREGTENGSETHEESTETTPKHTFLSRCQMNRNINESVWSVESLAPFIPTKEWLQQNGVFEPEVIVEMERADNGKWLTKKDDLIGTFAKERRQSSRFSSPDSVLVSESVLTFSTPAKKQSPPTNPDMVCETEVSETKGTEESQSTVPSEKYPLTSLTTPQGTILTASSDEEMNDHGSSNPEANQSPNQGTLIYEQEEKSSVERKETCPINSAAEDKVSSTSQMTLQNDTQMEVATGAQKVDGQMRNVELGVPTTDQKTAQVTPSKGNLVDCAIQCTELQGLKCLCEELKGGVGSNRKPHKYPDWKKANDGKAEVFCNQKNSKRNGQWRNRGPEKHNGQQEDCNGYGSRPGKLKGGSGRYPRY</sequence>
<feature type="region of interest" description="Disordered" evidence="1">
    <location>
        <begin position="624"/>
        <end position="648"/>
    </location>
</feature>
<feature type="compositionally biased region" description="Polar residues" evidence="1">
    <location>
        <begin position="745"/>
        <end position="754"/>
    </location>
</feature>
<keyword evidence="2" id="KW-1185">Reference proteome</keyword>
<dbReference type="PANTHER" id="PTHR38654">
    <property type="entry name" value="BUCKY BALL-RELATED"/>
    <property type="match status" value="1"/>
</dbReference>
<dbReference type="AlphaFoldDB" id="A0A9Y3VHE3"/>
<feature type="compositionally biased region" description="Basic and acidic residues" evidence="1">
    <location>
        <begin position="624"/>
        <end position="633"/>
    </location>
</feature>
<feature type="region of interest" description="Disordered" evidence="1">
    <location>
        <begin position="596"/>
        <end position="615"/>
    </location>
</feature>
<dbReference type="GeneID" id="102195407"/>
<protein>
    <submittedName>
        <fullName evidence="3">Uncharacterized protein LOC102195407</fullName>
    </submittedName>
</protein>
<evidence type="ECO:0000313" key="3">
    <source>
        <dbReference type="RefSeq" id="XP_005737599.1"/>
    </source>
</evidence>
<evidence type="ECO:0000256" key="1">
    <source>
        <dbReference type="SAM" id="MobiDB-lite"/>
    </source>
</evidence>
<feature type="compositionally biased region" description="Low complexity" evidence="1">
    <location>
        <begin position="191"/>
        <end position="206"/>
    </location>
</feature>
<feature type="region of interest" description="Disordered" evidence="1">
    <location>
        <begin position="1"/>
        <end position="54"/>
    </location>
</feature>
<feature type="compositionally biased region" description="Gly residues" evidence="1">
    <location>
        <begin position="779"/>
        <end position="789"/>
    </location>
</feature>
<proteinExistence type="predicted"/>
<feature type="region of interest" description="Disordered" evidence="1">
    <location>
        <begin position="745"/>
        <end position="789"/>
    </location>
</feature>
<feature type="compositionally biased region" description="Polar residues" evidence="1">
    <location>
        <begin position="28"/>
        <end position="45"/>
    </location>
</feature>
<name>A0A9Y3VHE3_9CICH</name>
<dbReference type="InterPro" id="IPR053309">
    <property type="entry name" value="Balbiani_Body_Formation"/>
</dbReference>
<gene>
    <name evidence="3" type="primary">LOC102195407</name>
</gene>
<dbReference type="Proteomes" id="UP000695023">
    <property type="component" value="Unplaced"/>
</dbReference>
<dbReference type="PANTHER" id="PTHR38654:SF1">
    <property type="entry name" value="BUCKY BALL"/>
    <property type="match status" value="1"/>
</dbReference>